<dbReference type="FunFam" id="3.40.50.2000:FF:000089">
    <property type="entry name" value="Glycosyltransferase"/>
    <property type="match status" value="1"/>
</dbReference>
<dbReference type="FunFam" id="3.40.50.2000:FF:000086">
    <property type="entry name" value="Glycosyltransferase"/>
    <property type="match status" value="1"/>
</dbReference>
<keyword evidence="5" id="KW-0539">Nucleus</keyword>
<keyword evidence="8" id="KW-0328">Glycosyltransferase</keyword>
<comment type="catalytic activity">
    <reaction evidence="6">
        <text>malvidin + UDP-alpha-D-galactose = malvidin 3-O-beta-D-galactoside + UDP + H(+)</text>
        <dbReference type="Rhea" id="RHEA:74131"/>
        <dbReference type="ChEBI" id="CHEBI:15378"/>
        <dbReference type="ChEBI" id="CHEBI:58223"/>
        <dbReference type="ChEBI" id="CHEBI:66914"/>
        <dbReference type="ChEBI" id="CHEBI:144781"/>
        <dbReference type="ChEBI" id="CHEBI:193100"/>
    </reaction>
    <physiologicalReaction direction="left-to-right" evidence="6">
        <dbReference type="Rhea" id="RHEA:74132"/>
    </physiologicalReaction>
</comment>
<dbReference type="PROSITE" id="PS00375">
    <property type="entry name" value="UDPGT"/>
    <property type="match status" value="1"/>
</dbReference>
<evidence type="ECO:0000256" key="2">
    <source>
        <dbReference type="ARBA" id="ARBA00004935"/>
    </source>
</evidence>
<dbReference type="AlphaFoldDB" id="A0ABC9FBW8"/>
<evidence type="ECO:0000256" key="4">
    <source>
        <dbReference type="ARBA" id="ARBA00022679"/>
    </source>
</evidence>
<dbReference type="GO" id="GO:0005634">
    <property type="term" value="C:nucleus"/>
    <property type="evidence" value="ECO:0007669"/>
    <property type="project" value="UniProtKB-SubCell"/>
</dbReference>
<reference evidence="10" key="1">
    <citation type="submission" date="2024-10" db="EMBL/GenBank/DDBJ databases">
        <authorList>
            <person name="Ryan C."/>
        </authorList>
    </citation>
    <scope>NUCLEOTIDE SEQUENCE [LARGE SCALE GENOMIC DNA]</scope>
</reference>
<evidence type="ECO:0000313" key="10">
    <source>
        <dbReference type="EMBL" id="CAL5072576.1"/>
    </source>
</evidence>
<comment type="subcellular location">
    <subcellularLocation>
        <location evidence="1">Nucleus</location>
    </subcellularLocation>
</comment>
<dbReference type="Proteomes" id="UP001497457">
    <property type="component" value="Chromosome 6rd"/>
</dbReference>
<evidence type="ECO:0000256" key="7">
    <source>
        <dbReference type="ARBA" id="ARBA00058579"/>
    </source>
</evidence>
<organism evidence="10 11">
    <name type="scientific">Urochloa decumbens</name>
    <dbReference type="NCBI Taxonomy" id="240449"/>
    <lineage>
        <taxon>Eukaryota</taxon>
        <taxon>Viridiplantae</taxon>
        <taxon>Streptophyta</taxon>
        <taxon>Embryophyta</taxon>
        <taxon>Tracheophyta</taxon>
        <taxon>Spermatophyta</taxon>
        <taxon>Magnoliopsida</taxon>
        <taxon>Liliopsida</taxon>
        <taxon>Poales</taxon>
        <taxon>Poaceae</taxon>
        <taxon>PACMAD clade</taxon>
        <taxon>Panicoideae</taxon>
        <taxon>Panicodae</taxon>
        <taxon>Paniceae</taxon>
        <taxon>Melinidinae</taxon>
        <taxon>Urochloa</taxon>
    </lineage>
</organism>
<dbReference type="InterPro" id="IPR035595">
    <property type="entry name" value="UDP_glycos_trans_CS"/>
</dbReference>
<dbReference type="SUPFAM" id="SSF53756">
    <property type="entry name" value="UDP-Glycosyltransferase/glycogen phosphorylase"/>
    <property type="match status" value="1"/>
</dbReference>
<evidence type="ECO:0000256" key="3">
    <source>
        <dbReference type="ARBA" id="ARBA00009995"/>
    </source>
</evidence>
<evidence type="ECO:0000313" key="11">
    <source>
        <dbReference type="Proteomes" id="UP001497457"/>
    </source>
</evidence>
<evidence type="ECO:0000256" key="9">
    <source>
        <dbReference type="RuleBase" id="RU362057"/>
    </source>
</evidence>
<dbReference type="InterPro" id="IPR050481">
    <property type="entry name" value="UDP-glycosyltransf_plant"/>
</dbReference>
<name>A0ABC9FBW8_9POAL</name>
<keyword evidence="11" id="KW-1185">Reference proteome</keyword>
<evidence type="ECO:0000256" key="6">
    <source>
        <dbReference type="ARBA" id="ARBA00052232"/>
    </source>
</evidence>
<dbReference type="PANTHER" id="PTHR48048">
    <property type="entry name" value="GLYCOSYLTRANSFERASE"/>
    <property type="match status" value="1"/>
</dbReference>
<dbReference type="EMBL" id="OZ075116">
    <property type="protein sequence ID" value="CAL5072576.1"/>
    <property type="molecule type" value="Genomic_DNA"/>
</dbReference>
<dbReference type="InterPro" id="IPR002213">
    <property type="entry name" value="UDP_glucos_trans"/>
</dbReference>
<accession>A0ABC9FBW8</accession>
<dbReference type="EC" id="2.4.1.-" evidence="9"/>
<dbReference type="Gene3D" id="3.40.50.2000">
    <property type="entry name" value="Glycogen Phosphorylase B"/>
    <property type="match status" value="2"/>
</dbReference>
<evidence type="ECO:0000256" key="5">
    <source>
        <dbReference type="ARBA" id="ARBA00023242"/>
    </source>
</evidence>
<protein>
    <recommendedName>
        <fullName evidence="9">Glycosyltransferase</fullName>
        <ecNumber evidence="9">2.4.1.-</ecNumber>
    </recommendedName>
</protein>
<comment type="similarity">
    <text evidence="3 8">Belongs to the UDP-glycosyltransferase family.</text>
</comment>
<dbReference type="Pfam" id="PF00201">
    <property type="entry name" value="UDPGT"/>
    <property type="match status" value="1"/>
</dbReference>
<proteinExistence type="inferred from homology"/>
<dbReference type="CDD" id="cd03784">
    <property type="entry name" value="GT1_Gtf-like"/>
    <property type="match status" value="1"/>
</dbReference>
<gene>
    <name evidence="10" type="ORF">URODEC1_LOCUS104075</name>
</gene>
<evidence type="ECO:0000256" key="8">
    <source>
        <dbReference type="RuleBase" id="RU003718"/>
    </source>
</evidence>
<dbReference type="PANTHER" id="PTHR48048:SF49">
    <property type="entry name" value="GLYCOSYLTRANSFERASE"/>
    <property type="match status" value="1"/>
</dbReference>
<sequence>MQKSVVLRISIQILVDRSTLRGRAHLFLLPVTIDWLFISQSGEFPGATQSYWFSSIALVRTKSAARLHLQSATTMATTPALVLLPEWGSGHLMSMLETCKRVLLSGRKAFSITLLVVRPPTAEATSEVEAHVRREAASGLDIRFHRLPAVEPPADAVGVEEFIARYLSLHAPHVRDAVAAMACPVAALVLDLFASPLVGVARDLGVPSYVFMSSTGAMLALMLHLPVLHEAVTVEFEELEGDVHVPGLPPMPPASMICPVVDKKSPNYTWFVRLGDRFMDATGIIANTAEGLEPGPLEAVAESRCVPGRPAPPVYPVGPVLSLGDRSPSHECVAWLDAQPPASVVFLCFGSMGWFDPPQVAEITAALERCGHRFLWVLRGPPSSETGAGAPDGSEHPTDADLDLILPEGFLERTKGKGMVWPTWAPQKDILAHAAVGGFVTHGGWNSVLESLWHGVPMAPWPLYAEQHLNAFELVADMGVAVPLKVDRKRDNFVEATELERALRSLMTGGDEEGRRAREKAEEMKAVCREAVAEGGSSQAALQRLAEALRSGAVIPKG</sequence>
<comment type="function">
    <text evidence="7">UDP-glycosyltransferase which uses UDP-galactose and malvidin as substrates to catalyze the biosynthesis of malvidin 3-O-galactoside, an anthocyanin conferring purple pigmentation.</text>
</comment>
<evidence type="ECO:0000256" key="1">
    <source>
        <dbReference type="ARBA" id="ARBA00004123"/>
    </source>
</evidence>
<keyword evidence="4 8" id="KW-0808">Transferase</keyword>
<comment type="pathway">
    <text evidence="2">Pigment biosynthesis; anthocyanin biosynthesis.</text>
</comment>
<dbReference type="GO" id="GO:0016757">
    <property type="term" value="F:glycosyltransferase activity"/>
    <property type="evidence" value="ECO:0007669"/>
    <property type="project" value="UniProtKB-KW"/>
</dbReference>